<proteinExistence type="predicted"/>
<reference evidence="2 3" key="1">
    <citation type="submission" date="2013-09" db="EMBL/GenBank/DDBJ databases">
        <title>Corchorus capsularis genome sequencing.</title>
        <authorList>
            <person name="Alam M."/>
            <person name="Haque M.S."/>
            <person name="Islam M.S."/>
            <person name="Emdad E.M."/>
            <person name="Islam M.M."/>
            <person name="Ahmed B."/>
            <person name="Halim A."/>
            <person name="Hossen Q.M.M."/>
            <person name="Hossain M.Z."/>
            <person name="Ahmed R."/>
            <person name="Khan M.M."/>
            <person name="Islam R."/>
            <person name="Rashid M.M."/>
            <person name="Khan S.A."/>
            <person name="Rahman M.S."/>
            <person name="Alam M."/>
        </authorList>
    </citation>
    <scope>NUCLEOTIDE SEQUENCE [LARGE SCALE GENOMIC DNA]</scope>
    <source>
        <strain evidence="3">cv. CVL-1</strain>
        <tissue evidence="2">Whole seedling</tissue>
    </source>
</reference>
<comment type="caution">
    <text evidence="2">The sequence shown here is derived from an EMBL/GenBank/DDBJ whole genome shotgun (WGS) entry which is preliminary data.</text>
</comment>
<keyword evidence="3" id="KW-1185">Reference proteome</keyword>
<name>A0A1R3GUI1_COCAP</name>
<protein>
    <submittedName>
        <fullName evidence="2">Uncharacterized protein</fullName>
    </submittedName>
</protein>
<gene>
    <name evidence="2" type="ORF">CCACVL1_23274</name>
</gene>
<evidence type="ECO:0000256" key="1">
    <source>
        <dbReference type="SAM" id="MobiDB-lite"/>
    </source>
</evidence>
<sequence>MEKIEEEGGMRKEENTDTEPIKVKLTEEK</sequence>
<accession>A0A1R3GUI1</accession>
<dbReference type="EMBL" id="AWWV01013397">
    <property type="protein sequence ID" value="OMO61742.1"/>
    <property type="molecule type" value="Genomic_DNA"/>
</dbReference>
<dbReference type="AlphaFoldDB" id="A0A1R3GUI1"/>
<dbReference type="Proteomes" id="UP000188268">
    <property type="component" value="Unassembled WGS sequence"/>
</dbReference>
<evidence type="ECO:0000313" key="2">
    <source>
        <dbReference type="EMBL" id="OMO61742.1"/>
    </source>
</evidence>
<organism evidence="2 3">
    <name type="scientific">Corchorus capsularis</name>
    <name type="common">Jute</name>
    <dbReference type="NCBI Taxonomy" id="210143"/>
    <lineage>
        <taxon>Eukaryota</taxon>
        <taxon>Viridiplantae</taxon>
        <taxon>Streptophyta</taxon>
        <taxon>Embryophyta</taxon>
        <taxon>Tracheophyta</taxon>
        <taxon>Spermatophyta</taxon>
        <taxon>Magnoliopsida</taxon>
        <taxon>eudicotyledons</taxon>
        <taxon>Gunneridae</taxon>
        <taxon>Pentapetalae</taxon>
        <taxon>rosids</taxon>
        <taxon>malvids</taxon>
        <taxon>Malvales</taxon>
        <taxon>Malvaceae</taxon>
        <taxon>Grewioideae</taxon>
        <taxon>Apeibeae</taxon>
        <taxon>Corchorus</taxon>
    </lineage>
</organism>
<feature type="region of interest" description="Disordered" evidence="1">
    <location>
        <begin position="1"/>
        <end position="29"/>
    </location>
</feature>
<evidence type="ECO:0000313" key="3">
    <source>
        <dbReference type="Proteomes" id="UP000188268"/>
    </source>
</evidence>
<dbReference type="Gramene" id="OMO61742">
    <property type="protein sequence ID" value="OMO61742"/>
    <property type="gene ID" value="CCACVL1_23274"/>
</dbReference>